<keyword evidence="3" id="KW-1185">Reference proteome</keyword>
<reference evidence="2 3" key="2">
    <citation type="submission" date="2024-07" db="EMBL/GenBank/DDBJ databases">
        <authorList>
            <person name="Akdeniz Z."/>
        </authorList>
    </citation>
    <scope>NUCLEOTIDE SEQUENCE [LARGE SCALE GENOMIC DNA]</scope>
</reference>
<gene>
    <name evidence="1" type="ORF">HINF_LOCUS54991</name>
    <name evidence="2" type="ORF">HINF_LOCUS69941</name>
</gene>
<dbReference type="EMBL" id="CATOUU010001022">
    <property type="protein sequence ID" value="CAI9967346.1"/>
    <property type="molecule type" value="Genomic_DNA"/>
</dbReference>
<name>A0AA86UWF2_9EUKA</name>
<dbReference type="AlphaFoldDB" id="A0AA86UWF2"/>
<proteinExistence type="predicted"/>
<evidence type="ECO:0000313" key="3">
    <source>
        <dbReference type="Proteomes" id="UP001642409"/>
    </source>
</evidence>
<accession>A0AA86UWF2</accession>
<protein>
    <submittedName>
        <fullName evidence="1">Uncharacterized protein</fullName>
    </submittedName>
</protein>
<sequence length="241" mass="27908">MNNLFKEQFGLAFMEVINQKVGNTCNNIAEAHEEYVKKQSGVAFDIWKDMSIILDESPKKVHDFYHNTWSKMFCDDISPYRDTIRNYIKEYNGKSTQEAVKQVISHLKADNESLQLHYQTVYQYVNYQLMNANKQSAKAKTQKPKVIKPKEQAITKKVASPKSIKSEPIVIAKEEIFNFSFQQSLQKELTSDSSCLEQKTNDNSDTLKFGERQIVQQSQNQQNFKHYMLQLNSKTISLGAK</sequence>
<comment type="caution">
    <text evidence="1">The sequence shown here is derived from an EMBL/GenBank/DDBJ whole genome shotgun (WGS) entry which is preliminary data.</text>
</comment>
<reference evidence="1" key="1">
    <citation type="submission" date="2023-06" db="EMBL/GenBank/DDBJ databases">
        <authorList>
            <person name="Kurt Z."/>
        </authorList>
    </citation>
    <scope>NUCLEOTIDE SEQUENCE</scope>
</reference>
<evidence type="ECO:0000313" key="2">
    <source>
        <dbReference type="EMBL" id="CAL6099146.1"/>
    </source>
</evidence>
<dbReference type="EMBL" id="CAXDID020000517">
    <property type="protein sequence ID" value="CAL6099146.1"/>
    <property type="molecule type" value="Genomic_DNA"/>
</dbReference>
<evidence type="ECO:0000313" key="1">
    <source>
        <dbReference type="EMBL" id="CAI9967346.1"/>
    </source>
</evidence>
<organism evidence="1">
    <name type="scientific">Hexamita inflata</name>
    <dbReference type="NCBI Taxonomy" id="28002"/>
    <lineage>
        <taxon>Eukaryota</taxon>
        <taxon>Metamonada</taxon>
        <taxon>Diplomonadida</taxon>
        <taxon>Hexamitidae</taxon>
        <taxon>Hexamitinae</taxon>
        <taxon>Hexamita</taxon>
    </lineage>
</organism>
<dbReference type="Proteomes" id="UP001642409">
    <property type="component" value="Unassembled WGS sequence"/>
</dbReference>